<proteinExistence type="predicted"/>
<organism evidence="1 2">
    <name type="scientific">Aspergillus lucknowensis</name>
    <dbReference type="NCBI Taxonomy" id="176173"/>
    <lineage>
        <taxon>Eukaryota</taxon>
        <taxon>Fungi</taxon>
        <taxon>Dikarya</taxon>
        <taxon>Ascomycota</taxon>
        <taxon>Pezizomycotina</taxon>
        <taxon>Eurotiomycetes</taxon>
        <taxon>Eurotiomycetidae</taxon>
        <taxon>Eurotiales</taxon>
        <taxon>Aspergillaceae</taxon>
        <taxon>Aspergillus</taxon>
        <taxon>Aspergillus subgen. Nidulantes</taxon>
    </lineage>
</organism>
<dbReference type="RefSeq" id="XP_070887125.1">
    <property type="nucleotide sequence ID" value="XM_071032774.1"/>
</dbReference>
<comment type="caution">
    <text evidence="1">The sequence shown here is derived from an EMBL/GenBank/DDBJ whole genome shotgun (WGS) entry which is preliminary data.</text>
</comment>
<keyword evidence="2" id="KW-1185">Reference proteome</keyword>
<dbReference type="Gene3D" id="3.30.420.40">
    <property type="match status" value="1"/>
</dbReference>
<sequence length="282" mass="31365">MQRIKARIYAVKVLLYAVTIQTGHQILLLLVGQSQVIEYRNILAGDSSTPLTHSEPQLLLDADAPLTDLEDRALDRASNLGIFYLPRGKDAVQVVGNYPREIHGHLPKILRVNGQNLPPLDIILPMPATWSAEPKARLEFAARSAGFGARDEDTLRLVTEPEAAACAVLHQNFQTLKLRLWRWHCGEYHGPVFEGEAANNTGCLIQKDIGKFVITNTHPKLNWVRIISAQGARCGGAAVDSRFYQLMSERFQEAFDEVPLKQKGPGSAFMKIFEDAKARVFG</sequence>
<dbReference type="Proteomes" id="UP001610432">
    <property type="component" value="Unassembled WGS sequence"/>
</dbReference>
<name>A0ABR4LUC5_9EURO</name>
<dbReference type="CDD" id="cd10170">
    <property type="entry name" value="ASKHA_NBD_HSP70"/>
    <property type="match status" value="1"/>
</dbReference>
<dbReference type="EMBL" id="JBFXLQ010000015">
    <property type="protein sequence ID" value="KAL2868146.1"/>
    <property type="molecule type" value="Genomic_DNA"/>
</dbReference>
<gene>
    <name evidence="1" type="ORF">BJX67DRAFT_380345</name>
</gene>
<dbReference type="GeneID" id="98147846"/>
<evidence type="ECO:0000313" key="1">
    <source>
        <dbReference type="EMBL" id="KAL2868146.1"/>
    </source>
</evidence>
<evidence type="ECO:0000313" key="2">
    <source>
        <dbReference type="Proteomes" id="UP001610432"/>
    </source>
</evidence>
<dbReference type="PANTHER" id="PTHR14187">
    <property type="entry name" value="ALPHA KINASE/ELONGATION FACTOR 2 KINASE"/>
    <property type="match status" value="1"/>
</dbReference>
<dbReference type="PANTHER" id="PTHR14187:SF81">
    <property type="entry name" value="HSP70 FAMILY PROTEIN (AFU_ORTHOLOGUE AFUA_4G14040)"/>
    <property type="match status" value="1"/>
</dbReference>
<reference evidence="1 2" key="1">
    <citation type="submission" date="2024-07" db="EMBL/GenBank/DDBJ databases">
        <title>Section-level genome sequencing and comparative genomics of Aspergillus sections Usti and Cavernicolus.</title>
        <authorList>
            <consortium name="Lawrence Berkeley National Laboratory"/>
            <person name="Nybo J.L."/>
            <person name="Vesth T.C."/>
            <person name="Theobald S."/>
            <person name="Frisvad J.C."/>
            <person name="Larsen T.O."/>
            <person name="Kjaerboelling I."/>
            <person name="Rothschild-Mancinelli K."/>
            <person name="Lyhne E.K."/>
            <person name="Kogle M.E."/>
            <person name="Barry K."/>
            <person name="Clum A."/>
            <person name="Na H."/>
            <person name="Ledsgaard L."/>
            <person name="Lin J."/>
            <person name="Lipzen A."/>
            <person name="Kuo A."/>
            <person name="Riley R."/>
            <person name="Mondo S."/>
            <person name="Labutti K."/>
            <person name="Haridas S."/>
            <person name="Pangalinan J."/>
            <person name="Salamov A.A."/>
            <person name="Simmons B.A."/>
            <person name="Magnuson J.K."/>
            <person name="Chen J."/>
            <person name="Drula E."/>
            <person name="Henrissat B."/>
            <person name="Wiebenga A."/>
            <person name="Lubbers R.J."/>
            <person name="Gomes A.C."/>
            <person name="Macurrencykelacurrency M.R."/>
            <person name="Stajich J."/>
            <person name="Grigoriev I.V."/>
            <person name="Mortensen U.H."/>
            <person name="De Vries R.P."/>
            <person name="Baker S.E."/>
            <person name="Andersen M.R."/>
        </authorList>
    </citation>
    <scope>NUCLEOTIDE SEQUENCE [LARGE SCALE GENOMIC DNA]</scope>
    <source>
        <strain evidence="1 2">CBS 449.75</strain>
    </source>
</reference>
<accession>A0ABR4LUC5</accession>
<protein>
    <submittedName>
        <fullName evidence="1">Uncharacterized protein</fullName>
    </submittedName>
</protein>